<dbReference type="InterPro" id="IPR050855">
    <property type="entry name" value="NDM-1-like"/>
</dbReference>
<dbReference type="PANTHER" id="PTHR42951">
    <property type="entry name" value="METALLO-BETA-LACTAMASE DOMAIN-CONTAINING"/>
    <property type="match status" value="1"/>
</dbReference>
<sequence>MGLDNSALAPPRTEEVADGVFAYVQPDGGWCVNNCGIVTDGGETALIDTVATEERAVRLRKAVADVAGGGPGVVVNTHHHSDHTFGNHLFAPDALFVAHERTRTEMTAAGLGLTQLWPDVGWGDVRVTLPSLTFRDRATLNRGGIGIELIHFGTAHTTNDVVVWIPDRGVLFTGDIAMSGVTPYCLMGSIQGSLDVLAQMRALGATTVVPGHGPVGGPEILDANTAYLSWIQEVARAGAAAGMSPLEAARAAEPGSFAELLDPERLVGNLHRAYVELAGSEGPELGTPLDVVASFMEMVEFHGRLPDCHA</sequence>
<protein>
    <submittedName>
        <fullName evidence="2">MBL fold metallo-hydrolase</fullName>
    </submittedName>
</protein>
<proteinExistence type="predicted"/>
<dbReference type="Pfam" id="PF00753">
    <property type="entry name" value="Lactamase_B"/>
    <property type="match status" value="1"/>
</dbReference>
<keyword evidence="3" id="KW-1185">Reference proteome</keyword>
<dbReference type="PANTHER" id="PTHR42951:SF4">
    <property type="entry name" value="ACYL-COENZYME A THIOESTERASE MBLAC2"/>
    <property type="match status" value="1"/>
</dbReference>
<organism evidence="2 3">
    <name type="scientific">Streptodolium elevatio</name>
    <dbReference type="NCBI Taxonomy" id="3157996"/>
    <lineage>
        <taxon>Bacteria</taxon>
        <taxon>Bacillati</taxon>
        <taxon>Actinomycetota</taxon>
        <taxon>Actinomycetes</taxon>
        <taxon>Kitasatosporales</taxon>
        <taxon>Streptomycetaceae</taxon>
        <taxon>Streptodolium</taxon>
    </lineage>
</organism>
<name>A0ABV3DPQ0_9ACTN</name>
<gene>
    <name evidence="2" type="ORF">AB0C36_29965</name>
</gene>
<accession>A0ABV3DPQ0</accession>
<dbReference type="SMART" id="SM00849">
    <property type="entry name" value="Lactamase_B"/>
    <property type="match status" value="1"/>
</dbReference>
<dbReference type="Gene3D" id="3.60.15.10">
    <property type="entry name" value="Ribonuclease Z/Hydroxyacylglutathione hydrolase-like"/>
    <property type="match status" value="1"/>
</dbReference>
<evidence type="ECO:0000313" key="2">
    <source>
        <dbReference type="EMBL" id="MEU8137728.1"/>
    </source>
</evidence>
<dbReference type="InterPro" id="IPR001279">
    <property type="entry name" value="Metallo-B-lactamas"/>
</dbReference>
<dbReference type="CDD" id="cd16282">
    <property type="entry name" value="metallo-hydrolase-like_MBL-fold"/>
    <property type="match status" value="1"/>
</dbReference>
<dbReference type="SUPFAM" id="SSF56281">
    <property type="entry name" value="Metallo-hydrolase/oxidoreductase"/>
    <property type="match status" value="1"/>
</dbReference>
<evidence type="ECO:0000313" key="3">
    <source>
        <dbReference type="Proteomes" id="UP001551482"/>
    </source>
</evidence>
<dbReference type="RefSeq" id="WP_358360042.1">
    <property type="nucleotide sequence ID" value="NZ_JBEZFP010000098.1"/>
</dbReference>
<evidence type="ECO:0000259" key="1">
    <source>
        <dbReference type="SMART" id="SM00849"/>
    </source>
</evidence>
<feature type="domain" description="Metallo-beta-lactamase" evidence="1">
    <location>
        <begin position="32"/>
        <end position="212"/>
    </location>
</feature>
<dbReference type="InterPro" id="IPR036866">
    <property type="entry name" value="RibonucZ/Hydroxyglut_hydro"/>
</dbReference>
<dbReference type="EMBL" id="JBEZFP010000098">
    <property type="protein sequence ID" value="MEU8137728.1"/>
    <property type="molecule type" value="Genomic_DNA"/>
</dbReference>
<dbReference type="Proteomes" id="UP001551482">
    <property type="component" value="Unassembled WGS sequence"/>
</dbReference>
<comment type="caution">
    <text evidence="2">The sequence shown here is derived from an EMBL/GenBank/DDBJ whole genome shotgun (WGS) entry which is preliminary data.</text>
</comment>
<reference evidence="2 3" key="1">
    <citation type="submission" date="2024-06" db="EMBL/GenBank/DDBJ databases">
        <title>The Natural Products Discovery Center: Release of the First 8490 Sequenced Strains for Exploring Actinobacteria Biosynthetic Diversity.</title>
        <authorList>
            <person name="Kalkreuter E."/>
            <person name="Kautsar S.A."/>
            <person name="Yang D."/>
            <person name="Bader C.D."/>
            <person name="Teijaro C.N."/>
            <person name="Fluegel L."/>
            <person name="Davis C.M."/>
            <person name="Simpson J.R."/>
            <person name="Lauterbach L."/>
            <person name="Steele A.D."/>
            <person name="Gui C."/>
            <person name="Meng S."/>
            <person name="Li G."/>
            <person name="Viehrig K."/>
            <person name="Ye F."/>
            <person name="Su P."/>
            <person name="Kiefer A.F."/>
            <person name="Nichols A."/>
            <person name="Cepeda A.J."/>
            <person name="Yan W."/>
            <person name="Fan B."/>
            <person name="Jiang Y."/>
            <person name="Adhikari A."/>
            <person name="Zheng C.-J."/>
            <person name="Schuster L."/>
            <person name="Cowan T.M."/>
            <person name="Smanski M.J."/>
            <person name="Chevrette M.G."/>
            <person name="De Carvalho L.P.S."/>
            <person name="Shen B."/>
        </authorList>
    </citation>
    <scope>NUCLEOTIDE SEQUENCE [LARGE SCALE GENOMIC DNA]</scope>
    <source>
        <strain evidence="2 3">NPDC048946</strain>
    </source>
</reference>